<dbReference type="InterPro" id="IPR009057">
    <property type="entry name" value="Homeodomain-like_sf"/>
</dbReference>
<keyword evidence="6" id="KW-1185">Reference proteome</keyword>
<dbReference type="PANTHER" id="PTHR43280:SF28">
    <property type="entry name" value="HTH-TYPE TRANSCRIPTIONAL ACTIVATOR RHAS"/>
    <property type="match status" value="1"/>
</dbReference>
<dbReference type="SMART" id="SM00342">
    <property type="entry name" value="HTH_ARAC"/>
    <property type="match status" value="1"/>
</dbReference>
<name>A0ABT8LDV9_9BACT</name>
<protein>
    <submittedName>
        <fullName evidence="5">AraC family transcriptional regulator</fullName>
    </submittedName>
</protein>
<keyword evidence="3" id="KW-0804">Transcription</keyword>
<sequence>MTYYETQLRKIRQNIYSNQWQLDTVIATRNYIDNNYAKDLNLDLLSHTRFVSKYHLLRLFKRYYGQTPKKYLMNKRIEKSKEHLKSGMTVTQTCFAIGFESLGSFSVLFKNRTGLTPTEFRNEQLSRSNLNSDSGTCEP</sequence>
<dbReference type="Pfam" id="PF12833">
    <property type="entry name" value="HTH_18"/>
    <property type="match status" value="1"/>
</dbReference>
<accession>A0ABT8LDV9</accession>
<dbReference type="Proteomes" id="UP001172083">
    <property type="component" value="Unassembled WGS sequence"/>
</dbReference>
<dbReference type="InterPro" id="IPR018060">
    <property type="entry name" value="HTH_AraC"/>
</dbReference>
<dbReference type="SUPFAM" id="SSF46689">
    <property type="entry name" value="Homeodomain-like"/>
    <property type="match status" value="2"/>
</dbReference>
<evidence type="ECO:0000256" key="2">
    <source>
        <dbReference type="ARBA" id="ARBA00023125"/>
    </source>
</evidence>
<dbReference type="RefSeq" id="WP_346761135.1">
    <property type="nucleotide sequence ID" value="NZ_JAUJEB010000007.1"/>
</dbReference>
<reference evidence="5" key="1">
    <citation type="submission" date="2023-06" db="EMBL/GenBank/DDBJ databases">
        <title>Genomic of Agaribacillus aureum.</title>
        <authorList>
            <person name="Wang G."/>
        </authorList>
    </citation>
    <scope>NUCLEOTIDE SEQUENCE</scope>
    <source>
        <strain evidence="5">BMA12</strain>
    </source>
</reference>
<proteinExistence type="predicted"/>
<evidence type="ECO:0000313" key="5">
    <source>
        <dbReference type="EMBL" id="MDN5215798.1"/>
    </source>
</evidence>
<evidence type="ECO:0000256" key="1">
    <source>
        <dbReference type="ARBA" id="ARBA00023015"/>
    </source>
</evidence>
<evidence type="ECO:0000259" key="4">
    <source>
        <dbReference type="PROSITE" id="PS01124"/>
    </source>
</evidence>
<dbReference type="PROSITE" id="PS00041">
    <property type="entry name" value="HTH_ARAC_FAMILY_1"/>
    <property type="match status" value="1"/>
</dbReference>
<organism evidence="5 6">
    <name type="scientific">Agaribacillus aureus</name>
    <dbReference type="NCBI Taxonomy" id="3051825"/>
    <lineage>
        <taxon>Bacteria</taxon>
        <taxon>Pseudomonadati</taxon>
        <taxon>Bacteroidota</taxon>
        <taxon>Cytophagia</taxon>
        <taxon>Cytophagales</taxon>
        <taxon>Splendidivirgaceae</taxon>
        <taxon>Agaribacillus</taxon>
    </lineage>
</organism>
<evidence type="ECO:0000256" key="3">
    <source>
        <dbReference type="ARBA" id="ARBA00023163"/>
    </source>
</evidence>
<feature type="domain" description="HTH araC/xylS-type" evidence="4">
    <location>
        <begin position="26"/>
        <end position="123"/>
    </location>
</feature>
<keyword evidence="1" id="KW-0805">Transcription regulation</keyword>
<dbReference type="InterPro" id="IPR018062">
    <property type="entry name" value="HTH_AraC-typ_CS"/>
</dbReference>
<dbReference type="EMBL" id="JAUJEB010000007">
    <property type="protein sequence ID" value="MDN5215798.1"/>
    <property type="molecule type" value="Genomic_DNA"/>
</dbReference>
<dbReference type="PROSITE" id="PS01124">
    <property type="entry name" value="HTH_ARAC_FAMILY_2"/>
    <property type="match status" value="1"/>
</dbReference>
<evidence type="ECO:0000313" key="6">
    <source>
        <dbReference type="Proteomes" id="UP001172083"/>
    </source>
</evidence>
<dbReference type="PANTHER" id="PTHR43280">
    <property type="entry name" value="ARAC-FAMILY TRANSCRIPTIONAL REGULATOR"/>
    <property type="match status" value="1"/>
</dbReference>
<keyword evidence="2" id="KW-0238">DNA-binding</keyword>
<dbReference type="Gene3D" id="1.10.10.60">
    <property type="entry name" value="Homeodomain-like"/>
    <property type="match status" value="2"/>
</dbReference>
<gene>
    <name evidence="5" type="ORF">QQ020_27215</name>
</gene>
<comment type="caution">
    <text evidence="5">The sequence shown here is derived from an EMBL/GenBank/DDBJ whole genome shotgun (WGS) entry which is preliminary data.</text>
</comment>